<evidence type="ECO:0000259" key="7">
    <source>
        <dbReference type="Pfam" id="PF13786"/>
    </source>
</evidence>
<organism evidence="8 9">
    <name type="scientific">Bacillus infantis</name>
    <dbReference type="NCBI Taxonomy" id="324767"/>
    <lineage>
        <taxon>Bacteria</taxon>
        <taxon>Bacillati</taxon>
        <taxon>Bacillota</taxon>
        <taxon>Bacilli</taxon>
        <taxon>Bacillales</taxon>
        <taxon>Bacillaceae</taxon>
        <taxon>Bacillus</taxon>
    </lineage>
</organism>
<gene>
    <name evidence="8" type="ORF">FZD51_10995</name>
</gene>
<accession>A0A5D4RAX2</accession>
<sequence length="680" mass="78652">MLIIPNKVNADLPEDISRNDFLSIVDWFEKHQRSLYILGWSYLRNQQHLEELFYQTILKAQKDFPKIKSKTTFDTWVTKVFIHKCRELAATVSLEASEESDVHRELFNALNQLNGQEREALVFTYLRGLSAEETASLLQLSVIEVKELLVSGIQSLRNGLRHGEHFNGCVEYQKFYLDYLGRNMDRPLKIDFEKHIYHCLDCQGDLASFQEVTLQLAETLEEFQVPAGFIEGISERIAETEKHRQQKAGRWNRIAFTAASIFVLVVCTGFFTGAYAKVYYSWTEEDPELRAFLQEGLGQRLNLEAENNGVRIKIKSVIADEFQTLVFYEIEDMKESNQYWIDYEDGVTVVDERKIMSEQFYPEYEPPDLESDLNRKEQSVYHGKMSLRPLKEDSGTIKLNIDQLLRLPDVSSVQNAFNSYGNAGYEKGKWNFEIPVSKLPSTEYEMDEEIVVEGVTVWLNKLTLAPTSTILNYGIRNNLPEKRLNSINFDQLEVNNKKLKSDLYGGMTSSDYAYQAQFEPLFEKKTDQFKIYLDMAYLSFQDDKVVKLDAEKEYPQTFEYAGSTISIDKFQIGHPTTIVISNHDVKDRAYDSLNINIVPEKEEDISIEIGTEGVLVDKNGKEHDMTKITPSDFEKLKTPRYLTTVESIKIHEKNVIPKALEIYGYRATKYLDDVFEILLN</sequence>
<dbReference type="Proteomes" id="UP000322139">
    <property type="component" value="Unassembled WGS sequence"/>
</dbReference>
<dbReference type="SUPFAM" id="SSF88659">
    <property type="entry name" value="Sigma3 and sigma4 domains of RNA polymerase sigma factors"/>
    <property type="match status" value="1"/>
</dbReference>
<dbReference type="Gene3D" id="2.60.40.1630">
    <property type="entry name" value="bacillus anthracis domain"/>
    <property type="match status" value="1"/>
</dbReference>
<dbReference type="PANTHER" id="PTHR43133:SF51">
    <property type="entry name" value="RNA POLYMERASE SIGMA FACTOR"/>
    <property type="match status" value="1"/>
</dbReference>
<dbReference type="AlphaFoldDB" id="A0A5D4RAX2"/>
<keyword evidence="5" id="KW-0812">Transmembrane</keyword>
<evidence type="ECO:0000256" key="2">
    <source>
        <dbReference type="ARBA" id="ARBA00023015"/>
    </source>
</evidence>
<dbReference type="SUPFAM" id="SSF88946">
    <property type="entry name" value="Sigma2 domain of RNA polymerase sigma factors"/>
    <property type="match status" value="1"/>
</dbReference>
<evidence type="ECO:0000256" key="4">
    <source>
        <dbReference type="ARBA" id="ARBA00023163"/>
    </source>
</evidence>
<evidence type="ECO:0000256" key="1">
    <source>
        <dbReference type="ARBA" id="ARBA00010641"/>
    </source>
</evidence>
<reference evidence="8 9" key="1">
    <citation type="submission" date="2019-08" db="EMBL/GenBank/DDBJ databases">
        <title>Bacillus genomes from the desert of Cuatro Cienegas, Coahuila.</title>
        <authorList>
            <person name="Olmedo-Alvarez G."/>
        </authorList>
    </citation>
    <scope>NUCLEOTIDE SEQUENCE [LARGE SCALE GENOMIC DNA]</scope>
    <source>
        <strain evidence="8 9">CH446_14T</strain>
    </source>
</reference>
<evidence type="ECO:0000259" key="6">
    <source>
        <dbReference type="Pfam" id="PF04545"/>
    </source>
</evidence>
<keyword evidence="2" id="KW-0805">Transcription regulation</keyword>
<keyword evidence="3" id="KW-0731">Sigma factor</keyword>
<comment type="caution">
    <text evidence="8">The sequence shown here is derived from an EMBL/GenBank/DDBJ whole genome shotgun (WGS) entry which is preliminary data.</text>
</comment>
<dbReference type="CDD" id="cd06171">
    <property type="entry name" value="Sigma70_r4"/>
    <property type="match status" value="1"/>
</dbReference>
<protein>
    <submittedName>
        <fullName evidence="8">DUF4179 domain-containing protein</fullName>
    </submittedName>
</protein>
<evidence type="ECO:0000256" key="3">
    <source>
        <dbReference type="ARBA" id="ARBA00023082"/>
    </source>
</evidence>
<dbReference type="Gene3D" id="1.10.10.10">
    <property type="entry name" value="Winged helix-like DNA-binding domain superfamily/Winged helix DNA-binding domain"/>
    <property type="match status" value="1"/>
</dbReference>
<dbReference type="InterPro" id="IPR013325">
    <property type="entry name" value="RNA_pol_sigma_r2"/>
</dbReference>
<comment type="similarity">
    <text evidence="1">Belongs to the sigma-70 factor family. ECF subfamily.</text>
</comment>
<dbReference type="InterPro" id="IPR013324">
    <property type="entry name" value="RNA_pol_sigma_r3/r4-like"/>
</dbReference>
<feature type="transmembrane region" description="Helical" evidence="5">
    <location>
        <begin position="254"/>
        <end position="276"/>
    </location>
</feature>
<dbReference type="PANTHER" id="PTHR43133">
    <property type="entry name" value="RNA POLYMERASE ECF-TYPE SIGMA FACTO"/>
    <property type="match status" value="1"/>
</dbReference>
<dbReference type="GO" id="GO:0006352">
    <property type="term" value="P:DNA-templated transcription initiation"/>
    <property type="evidence" value="ECO:0007669"/>
    <property type="project" value="InterPro"/>
</dbReference>
<dbReference type="InterPro" id="IPR025436">
    <property type="entry name" value="DUF4179"/>
</dbReference>
<evidence type="ECO:0000256" key="5">
    <source>
        <dbReference type="SAM" id="Phobius"/>
    </source>
</evidence>
<dbReference type="EMBL" id="VTER01000005">
    <property type="protein sequence ID" value="TYS48633.1"/>
    <property type="molecule type" value="Genomic_DNA"/>
</dbReference>
<evidence type="ECO:0000313" key="9">
    <source>
        <dbReference type="Proteomes" id="UP000322139"/>
    </source>
</evidence>
<keyword evidence="4" id="KW-0804">Transcription</keyword>
<dbReference type="InterPro" id="IPR007630">
    <property type="entry name" value="RNA_pol_sigma70_r4"/>
</dbReference>
<evidence type="ECO:0000313" key="8">
    <source>
        <dbReference type="EMBL" id="TYS48633.1"/>
    </source>
</evidence>
<dbReference type="RefSeq" id="WP_148974805.1">
    <property type="nucleotide sequence ID" value="NZ_VTER01000005.1"/>
</dbReference>
<dbReference type="GO" id="GO:0016987">
    <property type="term" value="F:sigma factor activity"/>
    <property type="evidence" value="ECO:0007669"/>
    <property type="project" value="UniProtKB-KW"/>
</dbReference>
<feature type="domain" description="RNA polymerase sigma-70 region 4" evidence="6">
    <location>
        <begin position="109"/>
        <end position="158"/>
    </location>
</feature>
<name>A0A5D4RAX2_9BACI</name>
<dbReference type="InterPro" id="IPR036388">
    <property type="entry name" value="WH-like_DNA-bd_sf"/>
</dbReference>
<keyword evidence="5" id="KW-0472">Membrane</keyword>
<feature type="domain" description="DUF4179" evidence="7">
    <location>
        <begin position="250"/>
        <end position="332"/>
    </location>
</feature>
<dbReference type="InterPro" id="IPR039425">
    <property type="entry name" value="RNA_pol_sigma-70-like"/>
</dbReference>
<keyword evidence="5" id="KW-1133">Transmembrane helix</keyword>
<proteinExistence type="inferred from homology"/>
<dbReference type="Pfam" id="PF04545">
    <property type="entry name" value="Sigma70_r4"/>
    <property type="match status" value="1"/>
</dbReference>
<dbReference type="Gene3D" id="1.10.1740.10">
    <property type="match status" value="1"/>
</dbReference>
<dbReference type="Pfam" id="PF13786">
    <property type="entry name" value="DUF4179"/>
    <property type="match status" value="1"/>
</dbReference>